<dbReference type="Pfam" id="PF11367">
    <property type="entry name" value="Tail_completion_gp17"/>
    <property type="match status" value="1"/>
</dbReference>
<organism evidence="1 2">
    <name type="scientific">Phyllobacterium pellucidum</name>
    <dbReference type="NCBI Taxonomy" id="2740464"/>
    <lineage>
        <taxon>Bacteria</taxon>
        <taxon>Pseudomonadati</taxon>
        <taxon>Pseudomonadota</taxon>
        <taxon>Alphaproteobacteria</taxon>
        <taxon>Hyphomicrobiales</taxon>
        <taxon>Phyllobacteriaceae</taxon>
        <taxon>Phyllobacterium</taxon>
    </lineage>
</organism>
<dbReference type="EMBL" id="JABUMX010000001">
    <property type="protein sequence ID" value="NTS30669.1"/>
    <property type="molecule type" value="Genomic_DNA"/>
</dbReference>
<reference evidence="1 2" key="1">
    <citation type="submission" date="2020-05" db="EMBL/GenBank/DDBJ databases">
        <authorList>
            <person name="Kim M.K."/>
        </authorList>
    </citation>
    <scope>NUCLEOTIDE SEQUENCE [LARGE SCALE GENOMIC DNA]</scope>
    <source>
        <strain evidence="1 2">BT25</strain>
    </source>
</reference>
<dbReference type="Gene3D" id="3.30.2000.30">
    <property type="match status" value="1"/>
</dbReference>
<dbReference type="AlphaFoldDB" id="A0A849VPI9"/>
<proteinExistence type="predicted"/>
<dbReference type="InterPro" id="IPR053745">
    <property type="entry name" value="Viral_Tail_Comp_sf"/>
</dbReference>
<comment type="caution">
    <text evidence="1">The sequence shown here is derived from an EMBL/GenBank/DDBJ whole genome shotgun (WGS) entry which is preliminary data.</text>
</comment>
<keyword evidence="2" id="KW-1185">Reference proteome</keyword>
<protein>
    <submittedName>
        <fullName evidence="1">DUF3168 domain-containing protein</fullName>
    </submittedName>
</protein>
<name>A0A849VPI9_9HYPH</name>
<accession>A0A849VPI9</accession>
<dbReference type="InterPro" id="IPR021508">
    <property type="entry name" value="Gp17-like"/>
</dbReference>
<gene>
    <name evidence="1" type="ORF">HQ945_05330</name>
</gene>
<sequence length="138" mass="14900">MTISEEIQKLLLDTLKADAGLMALVNGVYDSPPVETVRFAKPKEAFISFGPVDVADDFAECVDGETHTVQIDVWSRTVGYIGCKRIVDTVKAILNRADLALSANALVEINVPLARVFRDPDGVTSHGVVSVELMVEVA</sequence>
<evidence type="ECO:0000313" key="1">
    <source>
        <dbReference type="EMBL" id="NTS30669.1"/>
    </source>
</evidence>
<dbReference type="Proteomes" id="UP000550508">
    <property type="component" value="Unassembled WGS sequence"/>
</dbReference>
<evidence type="ECO:0000313" key="2">
    <source>
        <dbReference type="Proteomes" id="UP000550508"/>
    </source>
</evidence>
<dbReference type="RefSeq" id="WP_174207742.1">
    <property type="nucleotide sequence ID" value="NZ_JABUMX010000001.1"/>
</dbReference>